<accession>A0ABQ7JF36</accession>
<comment type="caution">
    <text evidence="10">The sequence shown here is derived from an EMBL/GenBank/DDBJ whole genome shotgun (WGS) entry which is preliminary data.</text>
</comment>
<evidence type="ECO:0000259" key="9">
    <source>
        <dbReference type="SMART" id="SM01098"/>
    </source>
</evidence>
<evidence type="ECO:0000256" key="3">
    <source>
        <dbReference type="ARBA" id="ARBA00022722"/>
    </source>
</evidence>
<dbReference type="InterPro" id="IPR036866">
    <property type="entry name" value="RibonucZ/Hydroxyglut_hydro"/>
</dbReference>
<feature type="domain" description="Pre-mRNA 3'-end-processing endonuclease polyadenylation factor C-term" evidence="9">
    <location>
        <begin position="547"/>
        <end position="771"/>
    </location>
</feature>
<dbReference type="InterPro" id="IPR022712">
    <property type="entry name" value="Beta_Casp"/>
</dbReference>
<dbReference type="Proteomes" id="UP000823046">
    <property type="component" value="Unassembled WGS sequence"/>
</dbReference>
<feature type="compositionally biased region" description="Polar residues" evidence="6">
    <location>
        <begin position="515"/>
        <end position="532"/>
    </location>
</feature>
<dbReference type="SMART" id="SM01027">
    <property type="entry name" value="Beta-Casp"/>
    <property type="match status" value="1"/>
</dbReference>
<comment type="subcellular location">
    <subcellularLocation>
        <location evidence="1">Nucleus</location>
    </subcellularLocation>
</comment>
<dbReference type="EMBL" id="JADAQX010000035">
    <property type="protein sequence ID" value="KAF8822631.1"/>
    <property type="molecule type" value="Genomic_DNA"/>
</dbReference>
<feature type="domain" description="Metallo-beta-lactamase" evidence="7">
    <location>
        <begin position="29"/>
        <end position="251"/>
    </location>
</feature>
<evidence type="ECO:0000313" key="10">
    <source>
        <dbReference type="EMBL" id="KAF8822631.1"/>
    </source>
</evidence>
<evidence type="ECO:0000259" key="8">
    <source>
        <dbReference type="SMART" id="SM01027"/>
    </source>
</evidence>
<organism evidence="10 11">
    <name type="scientific">Cardiosporidium cionae</name>
    <dbReference type="NCBI Taxonomy" id="476202"/>
    <lineage>
        <taxon>Eukaryota</taxon>
        <taxon>Sar</taxon>
        <taxon>Alveolata</taxon>
        <taxon>Apicomplexa</taxon>
        <taxon>Aconoidasida</taxon>
        <taxon>Nephromycida</taxon>
        <taxon>Cardiosporidium</taxon>
    </lineage>
</organism>
<dbReference type="InterPro" id="IPR021718">
    <property type="entry name" value="CPSF73-100_C"/>
</dbReference>
<dbReference type="Pfam" id="PF16661">
    <property type="entry name" value="Lactamase_B_6"/>
    <property type="match status" value="1"/>
</dbReference>
<evidence type="ECO:0000256" key="4">
    <source>
        <dbReference type="ARBA" id="ARBA00022801"/>
    </source>
</evidence>
<dbReference type="SUPFAM" id="SSF56281">
    <property type="entry name" value="Metallo-hydrolase/oxidoreductase"/>
    <property type="match status" value="1"/>
</dbReference>
<dbReference type="InterPro" id="IPR011108">
    <property type="entry name" value="RMMBL"/>
</dbReference>
<dbReference type="PANTHER" id="PTHR11203">
    <property type="entry name" value="CLEAVAGE AND POLYADENYLATION SPECIFICITY FACTOR FAMILY MEMBER"/>
    <property type="match status" value="1"/>
</dbReference>
<feature type="region of interest" description="Disordered" evidence="6">
    <location>
        <begin position="513"/>
        <end position="532"/>
    </location>
</feature>
<protein>
    <submittedName>
        <fullName evidence="10">Cleavage and polyadenylation specifity factor protein</fullName>
    </submittedName>
</protein>
<dbReference type="InterPro" id="IPR050698">
    <property type="entry name" value="MBL"/>
</dbReference>
<keyword evidence="5" id="KW-0539">Nucleus</keyword>
<dbReference type="CDD" id="cd16292">
    <property type="entry name" value="CPSF3-like_MBL-fold"/>
    <property type="match status" value="1"/>
</dbReference>
<proteinExistence type="predicted"/>
<dbReference type="PROSITE" id="PS51257">
    <property type="entry name" value="PROKAR_LIPOPROTEIN"/>
    <property type="match status" value="1"/>
</dbReference>
<evidence type="ECO:0000313" key="11">
    <source>
        <dbReference type="Proteomes" id="UP000823046"/>
    </source>
</evidence>
<dbReference type="SMART" id="SM00849">
    <property type="entry name" value="Lactamase_B"/>
    <property type="match status" value="1"/>
</dbReference>
<name>A0ABQ7JF36_9APIC</name>
<keyword evidence="11" id="KW-1185">Reference proteome</keyword>
<feature type="domain" description="Beta-Casp" evidence="8">
    <location>
        <begin position="271"/>
        <end position="397"/>
    </location>
</feature>
<keyword evidence="2" id="KW-0507">mRNA processing</keyword>
<evidence type="ECO:0000256" key="1">
    <source>
        <dbReference type="ARBA" id="ARBA00004123"/>
    </source>
</evidence>
<sequence length="777" mass="87496">MTENNKKRCRVRKGGTLQVVPLGAGCEVGRSCVVVSYNGYSVMLDCGIHPAYTGIGALPMFDAFDVHNIDLCLVTHFHLDHCGAVPYFLTKTAFQGRLFMTEPTLAICKLLWSDYCKMTAGNQLSVTNFSPKNSSYVDSASYHSNVLFDDADVEKALKKCSIIDFNQEIEYEGIKFTCYRAGHVLGACMFLVEIAGVRFLYTGDYSREIDRHIPPAEIPPVDVHVLICESTYGIRVHDERKQREQRLLRAIQEIVKRNGKCLLPVFALGRAQELLFILEEFWNQNVDLQKVPLLNISSMSGKSMLIYETFINMCGDDIKKRADEGKNPFQFKYVRTVRSIDSMKSYMRHDGPCVVMAAPGMLQNGPSRELFEAWAPDSRNGVILTGYAVKGTLADELKREPKTIELSDRILKRHCSFEQISFSAHADFNQTQAFIEGLKAPNVILVHGERGEMMRLKEKLVAERPALSVFTPEILQSLCLNFDSDNCLRIAGTLAEEVRKCFCETNSIDLVKLPTPQSDTSSNNDNGQNSDIADSQKINKLSSQCASPTLSIEGVLVTDKNNEAILLHANDVREYTHLEPTIIQQRMRIKYHGPFTTLKACLMELYEAVESISPFSICIDQRVFVTAKMETLEIIIEWQENPLSDLIADSVCFLILELSRGLISHPAQLSCKSLQSEEMLAHMLSCFFQEQYNSVIKIGRADCLLPCISNEKVTSDIILKFSTRDITISGKKTNVPVEININKREVSCPNHNIESSIRERLRYIEGSLFPLNLRTFG</sequence>
<evidence type="ECO:0000256" key="5">
    <source>
        <dbReference type="ARBA" id="ARBA00023242"/>
    </source>
</evidence>
<dbReference type="Gene3D" id="3.40.50.10890">
    <property type="match status" value="1"/>
</dbReference>
<keyword evidence="3" id="KW-0540">Nuclease</keyword>
<dbReference type="Pfam" id="PF11718">
    <property type="entry name" value="CPSF73-100_C"/>
    <property type="match status" value="1"/>
</dbReference>
<dbReference type="InterPro" id="IPR001279">
    <property type="entry name" value="Metallo-B-lactamas"/>
</dbReference>
<gene>
    <name evidence="10" type="ORF">IE077_003227</name>
</gene>
<reference evidence="10 11" key="1">
    <citation type="journal article" date="2020" name="bioRxiv">
        <title>Metabolic contributions of an alphaproteobacterial endosymbiont in the apicomplexan Cardiosporidium cionae.</title>
        <authorList>
            <person name="Hunter E.S."/>
            <person name="Paight C.J."/>
            <person name="Lane C.E."/>
        </authorList>
    </citation>
    <scope>NUCLEOTIDE SEQUENCE [LARGE SCALE GENOMIC DNA]</scope>
    <source>
        <strain evidence="10">ESH_2018</strain>
    </source>
</reference>
<evidence type="ECO:0000256" key="6">
    <source>
        <dbReference type="SAM" id="MobiDB-lite"/>
    </source>
</evidence>
<evidence type="ECO:0000259" key="7">
    <source>
        <dbReference type="SMART" id="SM00849"/>
    </source>
</evidence>
<dbReference type="Pfam" id="PF10996">
    <property type="entry name" value="Beta-Casp"/>
    <property type="match status" value="1"/>
</dbReference>
<dbReference type="PANTHER" id="PTHR11203:SF11">
    <property type="entry name" value="CLEAVAGE AND POLYADENYLATION SPECIFICITY FACTOR SUBUNIT 3"/>
    <property type="match status" value="1"/>
</dbReference>
<evidence type="ECO:0000256" key="2">
    <source>
        <dbReference type="ARBA" id="ARBA00022664"/>
    </source>
</evidence>
<dbReference type="Pfam" id="PF07521">
    <property type="entry name" value="RMMBL"/>
    <property type="match status" value="1"/>
</dbReference>
<keyword evidence="4" id="KW-0378">Hydrolase</keyword>
<dbReference type="Gene3D" id="3.60.15.10">
    <property type="entry name" value="Ribonuclease Z/Hydroxyacylglutathione hydrolase-like"/>
    <property type="match status" value="1"/>
</dbReference>
<dbReference type="SMART" id="SM01098">
    <property type="entry name" value="CPSF73-100_C"/>
    <property type="match status" value="1"/>
</dbReference>